<organism evidence="8 9">
    <name type="scientific">Chelydra serpentina</name>
    <name type="common">Snapping turtle</name>
    <name type="synonym">Testudo serpentina</name>
    <dbReference type="NCBI Taxonomy" id="8475"/>
    <lineage>
        <taxon>Eukaryota</taxon>
        <taxon>Metazoa</taxon>
        <taxon>Chordata</taxon>
        <taxon>Craniata</taxon>
        <taxon>Vertebrata</taxon>
        <taxon>Euteleostomi</taxon>
        <taxon>Archelosauria</taxon>
        <taxon>Testudinata</taxon>
        <taxon>Testudines</taxon>
        <taxon>Cryptodira</taxon>
        <taxon>Durocryptodira</taxon>
        <taxon>Americhelydia</taxon>
        <taxon>Chelydroidea</taxon>
        <taxon>Chelydridae</taxon>
        <taxon>Chelydra</taxon>
    </lineage>
</organism>
<dbReference type="SUPFAM" id="SSF57362">
    <property type="entry name" value="BPTI-like"/>
    <property type="match status" value="2"/>
</dbReference>
<dbReference type="PROSITE" id="PS00280">
    <property type="entry name" value="BPTI_KUNITZ_1"/>
    <property type="match status" value="2"/>
</dbReference>
<evidence type="ECO:0000313" key="9">
    <source>
        <dbReference type="Proteomes" id="UP000694403"/>
    </source>
</evidence>
<dbReference type="Proteomes" id="UP000694403">
    <property type="component" value="Unplaced"/>
</dbReference>
<evidence type="ECO:0000313" key="8">
    <source>
        <dbReference type="Ensembl" id="ENSCSRP00000013027.1"/>
    </source>
</evidence>
<dbReference type="GO" id="GO:0004867">
    <property type="term" value="F:serine-type endopeptidase inhibitor activity"/>
    <property type="evidence" value="ECO:0007669"/>
    <property type="project" value="UniProtKB-KW"/>
</dbReference>
<feature type="domain" description="BPTI/Kunitz inhibitor" evidence="7">
    <location>
        <begin position="37"/>
        <end position="87"/>
    </location>
</feature>
<dbReference type="Pfam" id="PF00014">
    <property type="entry name" value="Kunitz_BPTI"/>
    <property type="match status" value="2"/>
</dbReference>
<dbReference type="InterPro" id="IPR036880">
    <property type="entry name" value="Kunitz_BPTI_sf"/>
</dbReference>
<dbReference type="PANTHER" id="PTHR47247">
    <property type="entry name" value="KUNITZ-TYPE PROTEASE INHIBITOR 2"/>
    <property type="match status" value="1"/>
</dbReference>
<protein>
    <submittedName>
        <fullName evidence="8">Serine peptidase inhibitor, Kunitz type 2</fullName>
    </submittedName>
</protein>
<feature type="transmembrane region" description="Helical" evidence="5">
    <location>
        <begin position="196"/>
        <end position="222"/>
    </location>
</feature>
<feature type="region of interest" description="Disordered" evidence="4">
    <location>
        <begin position="98"/>
        <end position="128"/>
    </location>
</feature>
<dbReference type="PROSITE" id="PS50279">
    <property type="entry name" value="BPTI_KUNITZ_2"/>
    <property type="match status" value="2"/>
</dbReference>
<evidence type="ECO:0000259" key="7">
    <source>
        <dbReference type="PROSITE" id="PS50279"/>
    </source>
</evidence>
<evidence type="ECO:0000256" key="2">
    <source>
        <dbReference type="ARBA" id="ARBA00022900"/>
    </source>
</evidence>
<dbReference type="PRINTS" id="PR00759">
    <property type="entry name" value="BASICPTASE"/>
</dbReference>
<accession>A0A8C3SFF0</accession>
<evidence type="ECO:0000256" key="6">
    <source>
        <dbReference type="SAM" id="SignalP"/>
    </source>
</evidence>
<keyword evidence="5" id="KW-1133">Transmembrane helix</keyword>
<dbReference type="AlphaFoldDB" id="A0A8C3SFF0"/>
<keyword evidence="1" id="KW-0646">Protease inhibitor</keyword>
<dbReference type="FunFam" id="4.10.410.10:FF:000006">
    <property type="entry name" value="Serine peptidase inhibitor, Kunitz type 1"/>
    <property type="match status" value="2"/>
</dbReference>
<dbReference type="SMART" id="SM00131">
    <property type="entry name" value="KU"/>
    <property type="match status" value="2"/>
</dbReference>
<reference evidence="8" key="1">
    <citation type="submission" date="2025-08" db="UniProtKB">
        <authorList>
            <consortium name="Ensembl"/>
        </authorList>
    </citation>
    <scope>IDENTIFICATION</scope>
</reference>
<dbReference type="PANTHER" id="PTHR47247:SF1">
    <property type="entry name" value="KUNITZ-TYPE PROTEASE INHIBITOR 2"/>
    <property type="match status" value="1"/>
</dbReference>
<reference evidence="8" key="2">
    <citation type="submission" date="2025-09" db="UniProtKB">
        <authorList>
            <consortium name="Ensembl"/>
        </authorList>
    </citation>
    <scope>IDENTIFICATION</scope>
</reference>
<dbReference type="CDD" id="cd22622">
    <property type="entry name" value="Kunitz_HAI2_2-like"/>
    <property type="match status" value="1"/>
</dbReference>
<feature type="signal peptide" evidence="6">
    <location>
        <begin position="1"/>
        <end position="18"/>
    </location>
</feature>
<name>A0A8C3SFF0_CHESE</name>
<dbReference type="Gene3D" id="4.10.410.10">
    <property type="entry name" value="Pancreatic trypsin inhibitor Kunitz domain"/>
    <property type="match status" value="2"/>
</dbReference>
<keyword evidence="5" id="KW-0812">Transmembrane</keyword>
<evidence type="ECO:0000256" key="1">
    <source>
        <dbReference type="ARBA" id="ARBA00022690"/>
    </source>
</evidence>
<dbReference type="InterPro" id="IPR002223">
    <property type="entry name" value="Kunitz_BPTI"/>
</dbReference>
<keyword evidence="5" id="KW-0472">Membrane</keyword>
<sequence>MGRAGLVLLLAVLGAVRGREASGEPAGSPTPGPPEFCLLPKVVGRCRAAFPRWWYNATSQTCQRFTYGGCGANLNNFLAEDKCRATCAAAADWEHSNEIPQASKRQDEEPPRRVQPANNTSPYEESCAAPRLTGPCRAAFPRWYYDPAAGACQQFIYGGCKGNKNNYLREEQCLRQCSGAAGGADGPEPGVHSSRVVALAVLLAILVAVLLGSVVVVFVWLYRRNQELSLSVPWSPLDDKEYLMSNAYTL</sequence>
<evidence type="ECO:0000256" key="4">
    <source>
        <dbReference type="SAM" id="MobiDB-lite"/>
    </source>
</evidence>
<keyword evidence="3" id="KW-1015">Disulfide bond</keyword>
<proteinExistence type="predicted"/>
<keyword evidence="6" id="KW-0732">Signal</keyword>
<keyword evidence="2" id="KW-0722">Serine protease inhibitor</keyword>
<keyword evidence="9" id="KW-1185">Reference proteome</keyword>
<evidence type="ECO:0000256" key="5">
    <source>
        <dbReference type="SAM" id="Phobius"/>
    </source>
</evidence>
<feature type="domain" description="BPTI/Kunitz inhibitor" evidence="7">
    <location>
        <begin position="127"/>
        <end position="177"/>
    </location>
</feature>
<feature type="chain" id="PRO_5034581856" evidence="6">
    <location>
        <begin position="19"/>
        <end position="250"/>
    </location>
</feature>
<dbReference type="InterPro" id="IPR020901">
    <property type="entry name" value="Prtase_inh_Kunz-CS"/>
</dbReference>
<evidence type="ECO:0000256" key="3">
    <source>
        <dbReference type="ARBA" id="ARBA00023157"/>
    </source>
</evidence>
<dbReference type="Ensembl" id="ENSCSRT00000013560.1">
    <property type="protein sequence ID" value="ENSCSRP00000013027.1"/>
    <property type="gene ID" value="ENSCSRG00000009893.1"/>
</dbReference>
<dbReference type="CDD" id="cd22621">
    <property type="entry name" value="Kunitz_HAI2_1-like"/>
    <property type="match status" value="1"/>
</dbReference>